<evidence type="ECO:0000256" key="5">
    <source>
        <dbReference type="RuleBase" id="RU366008"/>
    </source>
</evidence>
<keyword evidence="5" id="KW-0585">Phenylalanine catabolism</keyword>
<sequence length="271" mass="29475">MGMPNLYKFLALGRPAWKEARTTIQKLLSSTEPTLRDNASLREQALVPMGKVEMLVPTAIGDYTDFFSSMHHAKACGTIFFGQENPIPPNWYIKIPSLRPSSSSSPPPLLRPSLFFLSASSSSSSSPLSETFSSSPSSHAFLRPLPPGKPISLSSIFSTSPNAAAPLFAAFIIHLSYPSTVFFLFLIFSSACSNEPAGIATNSLACNIRRGSTACAEHTDLVNAESGILCCKIGNRLMVDATPSTNGTRTKVKTSRWSSNEERFKFKQKER</sequence>
<name>A0AAN8ZFM7_9MAGN</name>
<evidence type="ECO:0000256" key="7">
    <source>
        <dbReference type="SAM" id="Phobius"/>
    </source>
</evidence>
<feature type="compositionally biased region" description="Basic and acidic residues" evidence="6">
    <location>
        <begin position="259"/>
        <end position="271"/>
    </location>
</feature>
<dbReference type="Pfam" id="PF09298">
    <property type="entry name" value="FAA_hydrolase_N"/>
    <property type="match status" value="1"/>
</dbReference>
<dbReference type="InterPro" id="IPR036663">
    <property type="entry name" value="Fumarylacetoacetase_C_sf"/>
</dbReference>
<keyword evidence="5" id="KW-0460">Magnesium</keyword>
<keyword evidence="7" id="KW-0812">Transmembrane</keyword>
<feature type="transmembrane region" description="Helical" evidence="7">
    <location>
        <begin position="167"/>
        <end position="188"/>
    </location>
</feature>
<keyword evidence="7" id="KW-0472">Membrane</keyword>
<dbReference type="AlphaFoldDB" id="A0AAN8ZFM7"/>
<accession>A0AAN8ZFM7</accession>
<dbReference type="SUPFAM" id="SSF63433">
    <property type="entry name" value="Fumarylacetoacetate hydrolase, FAH, N-terminal domain"/>
    <property type="match status" value="1"/>
</dbReference>
<evidence type="ECO:0000256" key="1">
    <source>
        <dbReference type="ARBA" id="ARBA00022723"/>
    </source>
</evidence>
<evidence type="ECO:0000256" key="3">
    <source>
        <dbReference type="PIRSR" id="PIRSR605959-2"/>
    </source>
</evidence>
<protein>
    <recommendedName>
        <fullName evidence="5">Fumarylacetoacetase</fullName>
        <ecNumber evidence="5">3.7.1.2</ecNumber>
    </recommendedName>
    <alternativeName>
        <fullName evidence="5">Fumarylacetoacetate hydrolase</fullName>
    </alternativeName>
</protein>
<gene>
    <name evidence="9" type="ORF">RJ641_002444</name>
</gene>
<evidence type="ECO:0000313" key="10">
    <source>
        <dbReference type="Proteomes" id="UP001370490"/>
    </source>
</evidence>
<keyword evidence="10" id="KW-1185">Reference proteome</keyword>
<dbReference type="Gene3D" id="2.30.30.230">
    <property type="entry name" value="Fumarylacetoacetase, N-terminal domain"/>
    <property type="match status" value="1"/>
</dbReference>
<keyword evidence="5" id="KW-0828">Tyrosine catabolism</keyword>
<reference evidence="9 10" key="1">
    <citation type="submission" date="2023-12" db="EMBL/GenBank/DDBJ databases">
        <title>A high-quality genome assembly for Dillenia turbinata (Dilleniales).</title>
        <authorList>
            <person name="Chanderbali A."/>
        </authorList>
    </citation>
    <scope>NUCLEOTIDE SEQUENCE [LARGE SCALE GENOMIC DNA]</scope>
    <source>
        <strain evidence="9">LSX21</strain>
        <tissue evidence="9">Leaf</tissue>
    </source>
</reference>
<dbReference type="EC" id="3.7.1.2" evidence="5"/>
<feature type="domain" description="Fumarylacetoacetase N-terminal" evidence="8">
    <location>
        <begin position="4"/>
        <end position="57"/>
    </location>
</feature>
<evidence type="ECO:0000259" key="8">
    <source>
        <dbReference type="Pfam" id="PF09298"/>
    </source>
</evidence>
<evidence type="ECO:0000256" key="6">
    <source>
        <dbReference type="SAM" id="MobiDB-lite"/>
    </source>
</evidence>
<organism evidence="9 10">
    <name type="scientific">Dillenia turbinata</name>
    <dbReference type="NCBI Taxonomy" id="194707"/>
    <lineage>
        <taxon>Eukaryota</taxon>
        <taxon>Viridiplantae</taxon>
        <taxon>Streptophyta</taxon>
        <taxon>Embryophyta</taxon>
        <taxon>Tracheophyta</taxon>
        <taxon>Spermatophyta</taxon>
        <taxon>Magnoliopsida</taxon>
        <taxon>eudicotyledons</taxon>
        <taxon>Gunneridae</taxon>
        <taxon>Pentapetalae</taxon>
        <taxon>Dilleniales</taxon>
        <taxon>Dilleniaceae</taxon>
        <taxon>Dillenia</taxon>
    </lineage>
</organism>
<dbReference type="InterPro" id="IPR015377">
    <property type="entry name" value="Fumarylacetoacetase_N"/>
</dbReference>
<feature type="active site" description="Proton acceptor" evidence="2">
    <location>
        <position position="72"/>
    </location>
</feature>
<dbReference type="GO" id="GO:0006559">
    <property type="term" value="P:L-phenylalanine catabolic process"/>
    <property type="evidence" value="ECO:0007669"/>
    <property type="project" value="UniProtKB-UniRule"/>
</dbReference>
<dbReference type="GO" id="GO:0004334">
    <property type="term" value="F:fumarylacetoacetase activity"/>
    <property type="evidence" value="ECO:0007669"/>
    <property type="project" value="UniProtKB-UniRule"/>
</dbReference>
<feature type="binding site" evidence="4">
    <location>
        <position position="65"/>
    </location>
    <ligand>
        <name>Ca(2+)</name>
        <dbReference type="ChEBI" id="CHEBI:29108"/>
    </ligand>
</feature>
<dbReference type="GO" id="GO:0046872">
    <property type="term" value="F:metal ion binding"/>
    <property type="evidence" value="ECO:0007669"/>
    <property type="project" value="UniProtKB-UniRule"/>
</dbReference>
<comment type="pathway">
    <text evidence="5">Amino-acid degradation; L-phenylalanine degradation; acetoacetate and fumarate from L-phenylalanine: step 6/6.</text>
</comment>
<feature type="binding site" evidence="3">
    <location>
        <position position="67"/>
    </location>
    <ligand>
        <name>substrate</name>
    </ligand>
</feature>
<dbReference type="GO" id="GO:0006572">
    <property type="term" value="P:L-tyrosine catabolic process"/>
    <property type="evidence" value="ECO:0007669"/>
    <property type="project" value="UniProtKB-UniRule"/>
</dbReference>
<comment type="cofactor">
    <cofactor evidence="5">
        <name>Mg(2+)</name>
        <dbReference type="ChEBI" id="CHEBI:18420"/>
    </cofactor>
    <cofactor evidence="5">
        <name>Ca(2+)</name>
        <dbReference type="ChEBI" id="CHEBI:29108"/>
    </cofactor>
</comment>
<comment type="caution">
    <text evidence="9">The sequence shown here is derived from an EMBL/GenBank/DDBJ whole genome shotgun (WGS) entry which is preliminary data.</text>
</comment>
<dbReference type="PANTHER" id="PTHR43069:SF2">
    <property type="entry name" value="FUMARYLACETOACETASE"/>
    <property type="match status" value="1"/>
</dbReference>
<evidence type="ECO:0000256" key="4">
    <source>
        <dbReference type="PIRSR" id="PIRSR605959-3"/>
    </source>
</evidence>
<dbReference type="GO" id="GO:1902000">
    <property type="term" value="P:homogentisate catabolic process"/>
    <property type="evidence" value="ECO:0007669"/>
    <property type="project" value="TreeGrafter"/>
</dbReference>
<dbReference type="EMBL" id="JBAMMX010000010">
    <property type="protein sequence ID" value="KAK6932820.1"/>
    <property type="molecule type" value="Genomic_DNA"/>
</dbReference>
<comment type="similarity">
    <text evidence="5">Belongs to the FAH family.</text>
</comment>
<dbReference type="InterPro" id="IPR036462">
    <property type="entry name" value="Fumarylacetoacetase_N_sf"/>
</dbReference>
<evidence type="ECO:0000313" key="9">
    <source>
        <dbReference type="EMBL" id="KAK6932820.1"/>
    </source>
</evidence>
<keyword evidence="5" id="KW-0378">Hydrolase</keyword>
<keyword evidence="4 5" id="KW-0106">Calcium</keyword>
<feature type="region of interest" description="Disordered" evidence="6">
    <location>
        <begin position="244"/>
        <end position="271"/>
    </location>
</feature>
<proteinExistence type="inferred from homology"/>
<dbReference type="PANTHER" id="PTHR43069">
    <property type="entry name" value="FUMARYLACETOACETASE"/>
    <property type="match status" value="1"/>
</dbReference>
<keyword evidence="1 4" id="KW-0479">Metal-binding</keyword>
<dbReference type="Proteomes" id="UP001370490">
    <property type="component" value="Unassembled WGS sequence"/>
</dbReference>
<keyword evidence="7" id="KW-1133">Transmembrane helix</keyword>
<dbReference type="Gene3D" id="3.90.850.10">
    <property type="entry name" value="Fumarylacetoacetase-like, C-terminal domain"/>
    <property type="match status" value="1"/>
</dbReference>
<comment type="catalytic activity">
    <reaction evidence="5">
        <text>4-fumarylacetoacetate + H2O = acetoacetate + fumarate + H(+)</text>
        <dbReference type="Rhea" id="RHEA:10244"/>
        <dbReference type="ChEBI" id="CHEBI:13705"/>
        <dbReference type="ChEBI" id="CHEBI:15377"/>
        <dbReference type="ChEBI" id="CHEBI:15378"/>
        <dbReference type="ChEBI" id="CHEBI:18034"/>
        <dbReference type="ChEBI" id="CHEBI:29806"/>
        <dbReference type="EC" id="3.7.1.2"/>
    </reaction>
</comment>
<dbReference type="InterPro" id="IPR005959">
    <property type="entry name" value="Fumarylacetoacetase"/>
</dbReference>
<evidence type="ECO:0000256" key="2">
    <source>
        <dbReference type="PIRSR" id="PIRSR605959-1"/>
    </source>
</evidence>